<evidence type="ECO:0000313" key="1">
    <source>
        <dbReference type="EMBL" id="QHT29566.1"/>
    </source>
</evidence>
<reference evidence="1" key="1">
    <citation type="journal article" date="2020" name="Nature">
        <title>Giant virus diversity and host interactions through global metagenomics.</title>
        <authorList>
            <person name="Schulz F."/>
            <person name="Roux S."/>
            <person name="Paez-Espino D."/>
            <person name="Jungbluth S."/>
            <person name="Walsh D.A."/>
            <person name="Denef V.J."/>
            <person name="McMahon K.D."/>
            <person name="Konstantinidis K.T."/>
            <person name="Eloe-Fadrosh E.A."/>
            <person name="Kyrpides N.C."/>
            <person name="Woyke T."/>
        </authorList>
    </citation>
    <scope>NUCLEOTIDE SEQUENCE</scope>
    <source>
        <strain evidence="1">GVMAG-M-3300005589-24</strain>
    </source>
</reference>
<proteinExistence type="predicted"/>
<protein>
    <submittedName>
        <fullName evidence="1">Uncharacterized protein</fullName>
    </submittedName>
</protein>
<name>A0A6C0EK67_9ZZZZ</name>
<organism evidence="1">
    <name type="scientific">viral metagenome</name>
    <dbReference type="NCBI Taxonomy" id="1070528"/>
    <lineage>
        <taxon>unclassified sequences</taxon>
        <taxon>metagenomes</taxon>
        <taxon>organismal metagenomes</taxon>
    </lineage>
</organism>
<sequence length="33" mass="3932">MVTLKMESPVIWTAELEVRRNFIRSDAYTEPFT</sequence>
<dbReference type="AlphaFoldDB" id="A0A6C0EK67"/>
<dbReference type="EMBL" id="MN738879">
    <property type="protein sequence ID" value="QHT29566.1"/>
    <property type="molecule type" value="Genomic_DNA"/>
</dbReference>
<accession>A0A6C0EK67</accession>